<organism evidence="1 2">
    <name type="scientific">Brevibacillus laterosporus</name>
    <name type="common">Bacillus laterosporus</name>
    <dbReference type="NCBI Taxonomy" id="1465"/>
    <lineage>
        <taxon>Bacteria</taxon>
        <taxon>Bacillati</taxon>
        <taxon>Bacillota</taxon>
        <taxon>Bacilli</taxon>
        <taxon>Bacillales</taxon>
        <taxon>Paenibacillaceae</taxon>
        <taxon>Brevibacillus</taxon>
    </lineage>
</organism>
<comment type="caution">
    <text evidence="1">The sequence shown here is derived from an EMBL/GenBank/DDBJ whole genome shotgun (WGS) entry which is preliminary data.</text>
</comment>
<accession>A0AAP3DL27</accession>
<reference evidence="1" key="1">
    <citation type="submission" date="2022-09" db="EMBL/GenBank/DDBJ databases">
        <title>Genome analysis and characterization of larvicidal activity of Brevibacillus strains.</title>
        <authorList>
            <person name="Patrusheva E.V."/>
            <person name="Izotova A.O."/>
            <person name="Toshchakov S.V."/>
            <person name="Sineoky S.P."/>
        </authorList>
    </citation>
    <scope>NUCLEOTIDE SEQUENCE</scope>
    <source>
        <strain evidence="1">VKPM_B-13247</strain>
    </source>
</reference>
<evidence type="ECO:0000313" key="2">
    <source>
        <dbReference type="Proteomes" id="UP001077662"/>
    </source>
</evidence>
<sequence>MPYVKDYGKREEINFLASQKYTSFTYQVSDKDVVANKEGRKIVPAGTIYPSNDDKAIGILFVDSDVTEGPQPAPILVDAWILEARLPKAPTAEAKTAMKNISFKTVV</sequence>
<evidence type="ECO:0008006" key="3">
    <source>
        <dbReference type="Google" id="ProtNLM"/>
    </source>
</evidence>
<dbReference type="AlphaFoldDB" id="A0AAP3DL27"/>
<evidence type="ECO:0000313" key="1">
    <source>
        <dbReference type="EMBL" id="MCZ0810424.1"/>
    </source>
</evidence>
<protein>
    <recommendedName>
        <fullName evidence="3">Head decoration protein</fullName>
    </recommendedName>
</protein>
<name>A0AAP3DL27_BRELA</name>
<proteinExistence type="predicted"/>
<dbReference type="Proteomes" id="UP001077662">
    <property type="component" value="Unassembled WGS sequence"/>
</dbReference>
<dbReference type="RefSeq" id="WP_258435071.1">
    <property type="nucleotide sequence ID" value="NZ_JANSGW010000080.1"/>
</dbReference>
<dbReference type="EMBL" id="JAPTNE010000080">
    <property type="protein sequence ID" value="MCZ0810424.1"/>
    <property type="molecule type" value="Genomic_DNA"/>
</dbReference>
<gene>
    <name evidence="1" type="ORF">O0554_26695</name>
</gene>